<dbReference type="SUPFAM" id="SSF51366">
    <property type="entry name" value="Ribulose-phoshate binding barrel"/>
    <property type="match status" value="1"/>
</dbReference>
<evidence type="ECO:0000313" key="2">
    <source>
        <dbReference type="EMBL" id="NMR19733.1"/>
    </source>
</evidence>
<dbReference type="Pfam" id="PF25509">
    <property type="entry name" value="DUF7916"/>
    <property type="match status" value="1"/>
</dbReference>
<dbReference type="AlphaFoldDB" id="A0A7Y0LX03"/>
<keyword evidence="3" id="KW-1185">Reference proteome</keyword>
<organism evidence="2 3">
    <name type="scientific">Cellulomonas fimi</name>
    <dbReference type="NCBI Taxonomy" id="1708"/>
    <lineage>
        <taxon>Bacteria</taxon>
        <taxon>Bacillati</taxon>
        <taxon>Actinomycetota</taxon>
        <taxon>Actinomycetes</taxon>
        <taxon>Micrococcales</taxon>
        <taxon>Cellulomonadaceae</taxon>
        <taxon>Cellulomonas</taxon>
    </lineage>
</organism>
<sequence length="308" mass="32295">MAKRLLDTTARELAGYSRTDVLASIRGSEGRVIAAEMIAPVMAAVYDVSNPELAAAMGADLLVLNMLDVRRPEVFGITAEPAEVVREVKRLTGRLVAVNLEPVDPEADLVTQDTFGSGEKAGRLATRENLAAAAELGVDAVVLTGNPGMGVTNESLARAVASAREAVGDRVVLMAGRMHAAGSASEAGSHLVDDASLEGFVAAGADVVLVPAPGTVPGCHEALVRGWVEVVHRAGALTMTTIGTSQEGADEDTIRRIALMAKMTGTDVHHIGDCGYFGIALPENLMAYSIAIRGRRHTYRRMAMSLAR</sequence>
<dbReference type="GO" id="GO:0016787">
    <property type="term" value="F:hydrolase activity"/>
    <property type="evidence" value="ECO:0007669"/>
    <property type="project" value="UniProtKB-KW"/>
</dbReference>
<dbReference type="Proteomes" id="UP000562124">
    <property type="component" value="Unassembled WGS sequence"/>
</dbReference>
<feature type="domain" description="DUF7916" evidence="1">
    <location>
        <begin position="6"/>
        <end position="308"/>
    </location>
</feature>
<name>A0A7Y0LX03_CELFI</name>
<keyword evidence="2" id="KW-0378">Hydrolase</keyword>
<dbReference type="RefSeq" id="WP_169324103.1">
    <property type="nucleotide sequence ID" value="NZ_JABCJJ010000006.1"/>
</dbReference>
<proteinExistence type="predicted"/>
<dbReference type="EMBL" id="JABCJJ010000006">
    <property type="protein sequence ID" value="NMR19733.1"/>
    <property type="molecule type" value="Genomic_DNA"/>
</dbReference>
<evidence type="ECO:0000313" key="3">
    <source>
        <dbReference type="Proteomes" id="UP000562124"/>
    </source>
</evidence>
<reference evidence="2 3" key="1">
    <citation type="submission" date="2020-04" db="EMBL/GenBank/DDBJ databases">
        <title>Sequencing and Assembly of C. fimi.</title>
        <authorList>
            <person name="Ramsey A.R."/>
        </authorList>
    </citation>
    <scope>NUCLEOTIDE SEQUENCE [LARGE SCALE GENOMIC DNA]</scope>
    <source>
        <strain evidence="2 3">SB</strain>
    </source>
</reference>
<dbReference type="InterPro" id="IPR057238">
    <property type="entry name" value="DUF7916"/>
</dbReference>
<comment type="caution">
    <text evidence="2">The sequence shown here is derived from an EMBL/GenBank/DDBJ whole genome shotgun (WGS) entry which is preliminary data.</text>
</comment>
<accession>A0A7Y0LX03</accession>
<gene>
    <name evidence="2" type="ORF">HIR71_05770</name>
</gene>
<dbReference type="InterPro" id="IPR011060">
    <property type="entry name" value="RibuloseP-bd_barrel"/>
</dbReference>
<evidence type="ECO:0000259" key="1">
    <source>
        <dbReference type="Pfam" id="PF25509"/>
    </source>
</evidence>
<protein>
    <submittedName>
        <fullName evidence="2">Haloacid dehalogenase-like hydrolase</fullName>
    </submittedName>
</protein>